<dbReference type="GO" id="GO:0016853">
    <property type="term" value="F:isomerase activity"/>
    <property type="evidence" value="ECO:0007669"/>
    <property type="project" value="UniProtKB-KW"/>
</dbReference>
<comment type="caution">
    <text evidence="1">The sequence shown here is derived from an EMBL/GenBank/DDBJ whole genome shotgun (WGS) entry which is preliminary data.</text>
</comment>
<organism evidence="1 2">
    <name type="scientific">Paenibacillus odorifer</name>
    <dbReference type="NCBI Taxonomy" id="189426"/>
    <lineage>
        <taxon>Bacteria</taxon>
        <taxon>Bacillati</taxon>
        <taxon>Bacillota</taxon>
        <taxon>Bacilli</taxon>
        <taxon>Bacillales</taxon>
        <taxon>Paenibacillaceae</taxon>
        <taxon>Paenibacillus</taxon>
    </lineage>
</organism>
<evidence type="ECO:0000313" key="1">
    <source>
        <dbReference type="EMBL" id="OMD21546.1"/>
    </source>
</evidence>
<dbReference type="AlphaFoldDB" id="A0A1R0WUJ5"/>
<reference evidence="1 2" key="1">
    <citation type="submission" date="2016-10" db="EMBL/GenBank/DDBJ databases">
        <title>Paenibacillus species isolates.</title>
        <authorList>
            <person name="Beno S.M."/>
        </authorList>
    </citation>
    <scope>NUCLEOTIDE SEQUENCE [LARGE SCALE GENOMIC DNA]</scope>
    <source>
        <strain evidence="1 2">FSL H7-0604</strain>
    </source>
</reference>
<sequence length="399" mass="45727">MSQTSLCDEIMRLPVIDTHTHLVGDKLNAADFWEIADYFWLNQELQSAGYPENADQLSKEKRADSFVSAYHASRNTMMNRAFTAIMKDLYGISITDSESVFKADITIKQQSHDPGWAQNVADRLHVQRFIVNRPEHANFAHMRENALLIPRIDSWLPELAKNIADSYDPSREAAYAQAKKFISEQLQSYQTMGCPGIMTTLPAFEAKAHDVYNLSNVTGPDEIMMLLFHHICSELQAREMFLQLFLGVERRWCNTSAAPVNDSLRIVKLYGLFERYSIPFELVVASELNNLDVVQAAWNFPNVHVGGMWWYNFRPSTYLQSMQYRLEALAPLKCSLIVSDARCIEWTYGKLLIVKKILARFLESQIAEGWISRDEALDIAAEWLHGSAAKRYRLTDVKQ</sequence>
<keyword evidence="1" id="KW-0413">Isomerase</keyword>
<accession>A0A1R0WUJ5</accession>
<dbReference type="SUPFAM" id="SSF51556">
    <property type="entry name" value="Metallo-dependent hydrolases"/>
    <property type="match status" value="1"/>
</dbReference>
<dbReference type="Proteomes" id="UP000187465">
    <property type="component" value="Unassembled WGS sequence"/>
</dbReference>
<evidence type="ECO:0000313" key="2">
    <source>
        <dbReference type="Proteomes" id="UP000187465"/>
    </source>
</evidence>
<dbReference type="Gene3D" id="1.10.2020.10">
    <property type="entry name" value="uronate isomerase, domain 2, chain A"/>
    <property type="match status" value="1"/>
</dbReference>
<dbReference type="RefSeq" id="WP_036677871.1">
    <property type="nucleotide sequence ID" value="NZ_MKQP01000078.1"/>
</dbReference>
<dbReference type="InterPro" id="IPR032466">
    <property type="entry name" value="Metal_Hydrolase"/>
</dbReference>
<name>A0A1R0WUJ5_9BACL</name>
<dbReference type="Gene3D" id="3.20.20.140">
    <property type="entry name" value="Metal-dependent hydrolases"/>
    <property type="match status" value="1"/>
</dbReference>
<proteinExistence type="predicted"/>
<protein>
    <submittedName>
        <fullName evidence="1">Glucuronate isomerase</fullName>
    </submittedName>
</protein>
<dbReference type="EMBL" id="MKQP01000078">
    <property type="protein sequence ID" value="OMD21546.1"/>
    <property type="molecule type" value="Genomic_DNA"/>
</dbReference>
<gene>
    <name evidence="1" type="ORF">BJP51_07965</name>
</gene>